<dbReference type="AlphaFoldDB" id="A0A1F6NGF4"/>
<dbReference type="SUPFAM" id="SSF81901">
    <property type="entry name" value="HCP-like"/>
    <property type="match status" value="1"/>
</dbReference>
<keyword evidence="1" id="KW-0732">Signal</keyword>
<gene>
    <name evidence="2" type="ORF">A2373_02555</name>
</gene>
<dbReference type="Proteomes" id="UP000176300">
    <property type="component" value="Unassembled WGS sequence"/>
</dbReference>
<feature type="chain" id="PRO_5009525758" evidence="1">
    <location>
        <begin position="30"/>
        <end position="471"/>
    </location>
</feature>
<comment type="caution">
    <text evidence="2">The sequence shown here is derived from an EMBL/GenBank/DDBJ whole genome shotgun (WGS) entry which is preliminary data.</text>
</comment>
<proteinExistence type="predicted"/>
<evidence type="ECO:0000313" key="2">
    <source>
        <dbReference type="EMBL" id="OGH82868.1"/>
    </source>
</evidence>
<feature type="signal peptide" evidence="1">
    <location>
        <begin position="1"/>
        <end position="29"/>
    </location>
</feature>
<name>A0A1F6NGF4_9BACT</name>
<accession>A0A1F6NGF4</accession>
<sequence length="471" mass="53209">MKSKQRLVNGKRLFALCVFCLLLSFPVETEYSGLGENKTQTTPEKSKKSKYFRYQAKKSPSAPEEAKKTFWPMPEVEVIDFDEYVQRAENLCGDYDRSMADIEASAGNAETAILICLEDDDYMCAYRIAKKYKDSLPRKSEYDPYNIVRKAEEIGWVPLDWLASAYEELKILDKAEEIYKDTADRWGSYYNLLDFYLRQNFFAAARKLVDDEYVRMGNDYLSLLVADKGKLKEIGLYDKFLSSCRREPTPGCLSYIDSGDISKDMLEKAWNSGIGDQYPDGEYVSSYDLAIIAKLALDSGLSGSYADFLRERTVKKFDTDAYFSFGDMSAALLLGWENDILSRLGEDIPNVYAQLGEVAFEQGDYEKVYKFLEQSDTFGVSYGIALASRNGDTEAARKFARLLLEGNDKVISLKGTGSIAEGDAYIALGDWKEAMANCEWGMGTDDFAPYESCQCAVEVVQGLQKEMKEGE</sequence>
<dbReference type="EMBL" id="MFQS01000027">
    <property type="protein sequence ID" value="OGH82868.1"/>
    <property type="molecule type" value="Genomic_DNA"/>
</dbReference>
<evidence type="ECO:0000313" key="3">
    <source>
        <dbReference type="Proteomes" id="UP000176300"/>
    </source>
</evidence>
<organism evidence="2 3">
    <name type="scientific">Candidatus Magasanikbacteria bacterium RIFOXYB1_FULL_40_15</name>
    <dbReference type="NCBI Taxonomy" id="1798697"/>
    <lineage>
        <taxon>Bacteria</taxon>
        <taxon>Candidatus Magasanikiibacteriota</taxon>
    </lineage>
</organism>
<protein>
    <submittedName>
        <fullName evidence="2">Uncharacterized protein</fullName>
    </submittedName>
</protein>
<reference evidence="2 3" key="1">
    <citation type="journal article" date="2016" name="Nat. Commun.">
        <title>Thousands of microbial genomes shed light on interconnected biogeochemical processes in an aquifer system.</title>
        <authorList>
            <person name="Anantharaman K."/>
            <person name="Brown C.T."/>
            <person name="Hug L.A."/>
            <person name="Sharon I."/>
            <person name="Castelle C.J."/>
            <person name="Probst A.J."/>
            <person name="Thomas B.C."/>
            <person name="Singh A."/>
            <person name="Wilkins M.J."/>
            <person name="Karaoz U."/>
            <person name="Brodie E.L."/>
            <person name="Williams K.H."/>
            <person name="Hubbard S.S."/>
            <person name="Banfield J.F."/>
        </authorList>
    </citation>
    <scope>NUCLEOTIDE SEQUENCE [LARGE SCALE GENOMIC DNA]</scope>
</reference>
<evidence type="ECO:0000256" key="1">
    <source>
        <dbReference type="SAM" id="SignalP"/>
    </source>
</evidence>